<dbReference type="RefSeq" id="XP_021337294.1">
    <property type="nucleotide sequence ID" value="XM_021481543.1"/>
</dbReference>
<dbReference type="OrthoDB" id="3366823at2759"/>
<feature type="compositionally biased region" description="Polar residues" evidence="1">
    <location>
        <begin position="1"/>
        <end position="11"/>
    </location>
</feature>
<sequence length="333" mass="39042">MSGQYKTSKIESNYEPITPYRDRAAERRNFKEESCEKDCHYELSHDKSALDVYDQGENVEKTNPVKGLDYNLLNQIRKEYSRKINTTKNVGLEAGSSELGGLIAKCFFYPHPHHFQFDQQLYNLYSLIGKGFVFNKSSKDIFRRNKIYVFDNNITSHTCGDTWVQGINPYPNESILKELNEAILWHQENRKKLIQERLPTEARVKSNNNDSCNDDDDPNDDIFANATKYVSDNIQIQSISEIGMLDNIYNFENDNYEIHTYKPKGRRKREIEECTDVYMECFPDFQEIDVDNEVDGKKKGKKAGIKKEWREIKNIIDDKRTITFDELDKFAKK</sequence>
<proteinExistence type="predicted"/>
<reference evidence="2 3" key="3">
    <citation type="journal article" date="2016" name="Sci. Rep.">
        <title>Genome-wide diversity and gene expression profiling of Babesia microti isolates identify polymorphic genes that mediate host-pathogen interactions.</title>
        <authorList>
            <person name="Silva J.C."/>
            <person name="Cornillot E."/>
            <person name="McCracken C."/>
            <person name="Usmani-Brown S."/>
            <person name="Dwivedi A."/>
            <person name="Ifeonu O.O."/>
            <person name="Crabtree J."/>
            <person name="Gotia H.T."/>
            <person name="Virji A.Z."/>
            <person name="Reynes C."/>
            <person name="Colinge J."/>
            <person name="Kumar V."/>
            <person name="Lawres L."/>
            <person name="Pazzi J.E."/>
            <person name="Pablo J.V."/>
            <person name="Hung C."/>
            <person name="Brancato J."/>
            <person name="Kumari P."/>
            <person name="Orvis J."/>
            <person name="Tretina K."/>
            <person name="Chibucos M."/>
            <person name="Ott S."/>
            <person name="Sadzewicz L."/>
            <person name="Sengamalay N."/>
            <person name="Shetty A.C."/>
            <person name="Su Q."/>
            <person name="Tallon L."/>
            <person name="Fraser C.M."/>
            <person name="Frutos R."/>
            <person name="Molina D.M."/>
            <person name="Krause P.J."/>
            <person name="Ben Mamoun C."/>
        </authorList>
    </citation>
    <scope>NUCLEOTIDE SEQUENCE [LARGE SCALE GENOMIC DNA]</scope>
    <source>
        <strain evidence="2 3">RI</strain>
    </source>
</reference>
<evidence type="ECO:0000256" key="1">
    <source>
        <dbReference type="SAM" id="MobiDB-lite"/>
    </source>
</evidence>
<dbReference type="EMBL" id="FO082871">
    <property type="protein sequence ID" value="SIO73186.1"/>
    <property type="molecule type" value="Genomic_DNA"/>
</dbReference>
<reference evidence="2 3" key="1">
    <citation type="journal article" date="2012" name="Nucleic Acids Res.">
        <title>Sequencing of the smallest Apicomplexan genome from the human pathogen Babesia microti.</title>
        <authorList>
            <person name="Cornillot E."/>
            <person name="Hadj-Kaddour K."/>
            <person name="Dassouli A."/>
            <person name="Noel B."/>
            <person name="Ranwez V."/>
            <person name="Vacherie B."/>
            <person name="Augagneur Y."/>
            <person name="Bres V."/>
            <person name="Duclos A."/>
            <person name="Randazzo S."/>
            <person name="Carcy B."/>
            <person name="Debierre-Grockiego F."/>
            <person name="Delbecq S."/>
            <person name="Moubri-Menage K."/>
            <person name="Shams-Eldin H."/>
            <person name="Usmani-Brown S."/>
            <person name="Bringaud F."/>
            <person name="Wincker P."/>
            <person name="Vivares C.P."/>
            <person name="Schwarz R.T."/>
            <person name="Schetters T.P."/>
            <person name="Krause P.J."/>
            <person name="Gorenflot A."/>
            <person name="Berry V."/>
            <person name="Barbe V."/>
            <person name="Ben Mamoun C."/>
        </authorList>
    </citation>
    <scope>NUCLEOTIDE SEQUENCE [LARGE SCALE GENOMIC DNA]</scope>
    <source>
        <strain evidence="2 3">RI</strain>
    </source>
</reference>
<evidence type="ECO:0000313" key="3">
    <source>
        <dbReference type="Proteomes" id="UP000002899"/>
    </source>
</evidence>
<keyword evidence="3" id="KW-1185">Reference proteome</keyword>
<feature type="region of interest" description="Disordered" evidence="1">
    <location>
        <begin position="1"/>
        <end position="25"/>
    </location>
</feature>
<dbReference type="GeneID" id="24423196"/>
<dbReference type="AlphaFoldDB" id="A0A1N6LWE5"/>
<dbReference type="Proteomes" id="UP000002899">
    <property type="component" value="Chromosome I"/>
</dbReference>
<organism evidence="2 3">
    <name type="scientific">Babesia microti (strain RI)</name>
    <dbReference type="NCBI Taxonomy" id="1133968"/>
    <lineage>
        <taxon>Eukaryota</taxon>
        <taxon>Sar</taxon>
        <taxon>Alveolata</taxon>
        <taxon>Apicomplexa</taxon>
        <taxon>Aconoidasida</taxon>
        <taxon>Piroplasmida</taxon>
        <taxon>Babesiidae</taxon>
        <taxon>Babesia</taxon>
    </lineage>
</organism>
<reference evidence="2 3" key="2">
    <citation type="journal article" date="2013" name="PLoS ONE">
        <title>Whole genome mapping and re-organization of the nuclear and mitochondrial genomes of Babesia microti isolates.</title>
        <authorList>
            <person name="Cornillot E."/>
            <person name="Dassouli A."/>
            <person name="Garg A."/>
            <person name="Pachikara N."/>
            <person name="Randazzo S."/>
            <person name="Depoix D."/>
            <person name="Carcy B."/>
            <person name="Delbecq S."/>
            <person name="Frutos R."/>
            <person name="Silva J.C."/>
            <person name="Sutton R."/>
            <person name="Krause P.J."/>
            <person name="Mamoun C.B."/>
        </authorList>
    </citation>
    <scope>NUCLEOTIDE SEQUENCE [LARGE SCALE GENOMIC DNA]</scope>
    <source>
        <strain evidence="2 3">RI</strain>
    </source>
</reference>
<protein>
    <submittedName>
        <fullName evidence="2">RED-like protein, putative</fullName>
    </submittedName>
</protein>
<name>A0A1N6LWE5_BABMR</name>
<accession>A0A1N6LWE5</accession>
<gene>
    <name evidence="2" type="ORF">BMR1_01G00580</name>
</gene>
<evidence type="ECO:0000313" key="2">
    <source>
        <dbReference type="EMBL" id="SIO73186.1"/>
    </source>
</evidence>
<dbReference type="VEuPathDB" id="PiroplasmaDB:BMR1_01G00580"/>
<dbReference type="KEGG" id="bmic:BMR1_01G00580"/>